<evidence type="ECO:0000256" key="2">
    <source>
        <dbReference type="ARBA" id="ARBA00022801"/>
    </source>
</evidence>
<sequence>MAPGTCCCTCHCRGTRRRADAAFLAAAALMPGGTGSAAASCGPRFVPPKEAPTLANRYNGIGLNACFTADGPHHVFVISDWGGQGDPPVPVDHRGKSFPGTARDFVRGVDNCAQQRVAEQMKHRAVTRNPDYILNAGDNFYWGGIQTLCGARPYDKVNTGQWGPIFEKMYQGPGMDGKQWLGVLGNHDYGGFTFAMGWDQAIGYTWGGPAPSTNRWMTPAQYWSANVRYANFSVDYYFMDTNVYSAFNPHDNPDTNLCSVEHTPKGASCGQQGPLSVWDCPKWFKRLWRDQMEWIQRVLPDSTADWQVVVTHFPPTFGRDGWERLSREHGLDLIITGHVHRQEVHYLEPGNFVRPTCWLVSGGGGGITSEGKPNVTGADDQYGFFDLTLTKEAILVEAISHGGQVRSSTKVLPRETAAVMKAKAKGRKEKHEETLQHPKNKEEHEVLHRNEGHEGDKPHQQLQPHQPPALEGHGEGKDGRATAAPVGGLHAAAPGEGAHRVAARGGAHGSAQGSERAEVGMLAGRARDGGARSSATQSEDGRTVAHPDRRGPRGLPSPAAYVWAAVVALVALAAAVGLAVYRLCCRDRCGSDFGYAGGFGCWGEPGSSASHLPGWWGGGDKESPQDAPGYSYMTVPAETIEDAGQDDTDDKTVIVVAEEPPTMVLEEFEKPQKAGCMCWPRREGEREYAPLQPA</sequence>
<reference evidence="6" key="1">
    <citation type="submission" date="2021-01" db="EMBL/GenBank/DDBJ databases">
        <authorList>
            <person name="Corre E."/>
            <person name="Pelletier E."/>
            <person name="Niang G."/>
            <person name="Scheremetjew M."/>
            <person name="Finn R."/>
            <person name="Kale V."/>
            <person name="Holt S."/>
            <person name="Cochrane G."/>
            <person name="Meng A."/>
            <person name="Brown T."/>
            <person name="Cohen L."/>
        </authorList>
    </citation>
    <scope>NUCLEOTIDE SEQUENCE</scope>
    <source>
        <strain evidence="6">Pbaha01</strain>
    </source>
</reference>
<feature type="domain" description="Calcineurin-like phosphoesterase" evidence="5">
    <location>
        <begin position="75"/>
        <end position="341"/>
    </location>
</feature>
<protein>
    <recommendedName>
        <fullName evidence="5">Calcineurin-like phosphoesterase domain-containing protein</fullName>
    </recommendedName>
</protein>
<feature type="compositionally biased region" description="Basic and acidic residues" evidence="3">
    <location>
        <begin position="539"/>
        <end position="551"/>
    </location>
</feature>
<dbReference type="GO" id="GO:0016787">
    <property type="term" value="F:hydrolase activity"/>
    <property type="evidence" value="ECO:0007669"/>
    <property type="project" value="UniProtKB-KW"/>
</dbReference>
<feature type="transmembrane region" description="Helical" evidence="4">
    <location>
        <begin position="560"/>
        <end position="581"/>
    </location>
</feature>
<keyword evidence="4" id="KW-0472">Membrane</keyword>
<dbReference type="InterPro" id="IPR029052">
    <property type="entry name" value="Metallo-depent_PP-like"/>
</dbReference>
<feature type="region of interest" description="Disordered" evidence="3">
    <location>
        <begin position="524"/>
        <end position="553"/>
    </location>
</feature>
<feature type="region of interest" description="Disordered" evidence="3">
    <location>
        <begin position="422"/>
        <end position="493"/>
    </location>
</feature>
<dbReference type="SUPFAM" id="SSF56300">
    <property type="entry name" value="Metallo-dependent phosphatases"/>
    <property type="match status" value="1"/>
</dbReference>
<evidence type="ECO:0000256" key="4">
    <source>
        <dbReference type="SAM" id="Phobius"/>
    </source>
</evidence>
<keyword evidence="4" id="KW-0812">Transmembrane</keyword>
<dbReference type="Gene3D" id="3.60.21.10">
    <property type="match status" value="1"/>
</dbReference>
<evidence type="ECO:0000313" key="6">
    <source>
        <dbReference type="EMBL" id="CAD8352813.1"/>
    </source>
</evidence>
<keyword evidence="1" id="KW-0732">Signal</keyword>
<dbReference type="PANTHER" id="PTHR10161:SF14">
    <property type="entry name" value="TARTRATE-RESISTANT ACID PHOSPHATASE TYPE 5"/>
    <property type="match status" value="1"/>
</dbReference>
<keyword evidence="4" id="KW-1133">Transmembrane helix</keyword>
<proteinExistence type="predicted"/>
<evidence type="ECO:0000256" key="1">
    <source>
        <dbReference type="ARBA" id="ARBA00022729"/>
    </source>
</evidence>
<dbReference type="Pfam" id="PF00149">
    <property type="entry name" value="Metallophos"/>
    <property type="match status" value="1"/>
</dbReference>
<dbReference type="InterPro" id="IPR004843">
    <property type="entry name" value="Calcineurin-like_PHP"/>
</dbReference>
<organism evidence="6">
    <name type="scientific">Pyrodinium bahamense</name>
    <dbReference type="NCBI Taxonomy" id="73915"/>
    <lineage>
        <taxon>Eukaryota</taxon>
        <taxon>Sar</taxon>
        <taxon>Alveolata</taxon>
        <taxon>Dinophyceae</taxon>
        <taxon>Gonyaulacales</taxon>
        <taxon>Pyrocystaceae</taxon>
        <taxon>Pyrodinium</taxon>
    </lineage>
</organism>
<name>A0A7S0A4V5_9DINO</name>
<evidence type="ECO:0000259" key="5">
    <source>
        <dbReference type="Pfam" id="PF00149"/>
    </source>
</evidence>
<accession>A0A7S0A4V5</accession>
<keyword evidence="2" id="KW-0378">Hydrolase</keyword>
<dbReference type="AlphaFoldDB" id="A0A7S0A4V5"/>
<dbReference type="EMBL" id="HBEG01013494">
    <property type="protein sequence ID" value="CAD8352813.1"/>
    <property type="molecule type" value="Transcribed_RNA"/>
</dbReference>
<feature type="compositionally biased region" description="Basic and acidic residues" evidence="3">
    <location>
        <begin position="429"/>
        <end position="459"/>
    </location>
</feature>
<gene>
    <name evidence="6" type="ORF">PBAH0796_LOCUS8180</name>
</gene>
<evidence type="ECO:0000256" key="3">
    <source>
        <dbReference type="SAM" id="MobiDB-lite"/>
    </source>
</evidence>
<dbReference type="PANTHER" id="PTHR10161">
    <property type="entry name" value="TARTRATE-RESISTANT ACID PHOSPHATASE TYPE 5"/>
    <property type="match status" value="1"/>
</dbReference>
<dbReference type="InterPro" id="IPR051558">
    <property type="entry name" value="Metallophosphoesterase_PAP"/>
</dbReference>